<gene>
    <name evidence="1" type="ORF">OEV98_13200</name>
</gene>
<dbReference type="Gene3D" id="3.30.110.170">
    <property type="entry name" value="Protein of unknown function (DUF541), domain 1"/>
    <property type="match status" value="1"/>
</dbReference>
<comment type="caution">
    <text evidence="1">The sequence shown here is derived from an EMBL/GenBank/DDBJ whole genome shotgun (WGS) entry which is preliminary data.</text>
</comment>
<proteinExistence type="predicted"/>
<dbReference type="AlphaFoldDB" id="A0AAE3IW52"/>
<keyword evidence="2" id="KW-1185">Reference proteome</keyword>
<dbReference type="GO" id="GO:0006974">
    <property type="term" value="P:DNA damage response"/>
    <property type="evidence" value="ECO:0007669"/>
    <property type="project" value="TreeGrafter"/>
</dbReference>
<protein>
    <submittedName>
        <fullName evidence="1">SIMPL domain-containing protein</fullName>
    </submittedName>
</protein>
<dbReference type="RefSeq" id="WP_263073784.1">
    <property type="nucleotide sequence ID" value="NZ_JAOUSF010000004.1"/>
</dbReference>
<dbReference type="Proteomes" id="UP001209318">
    <property type="component" value="Unassembled WGS sequence"/>
</dbReference>
<dbReference type="InterPro" id="IPR052022">
    <property type="entry name" value="26kDa_periplasmic_antigen"/>
</dbReference>
<dbReference type="PANTHER" id="PTHR34387:SF1">
    <property type="entry name" value="PERIPLASMIC IMMUNOGENIC PROTEIN"/>
    <property type="match status" value="1"/>
</dbReference>
<reference evidence="1" key="1">
    <citation type="submission" date="2022-10" db="EMBL/GenBank/DDBJ databases">
        <title>Description of Fervidibacillus gen. nov. in the family Fervidibacillaceae fam. nov. with two species, Fervidibacillus albus sp. nov., and Fervidibacillus halotolerans sp. nov., isolated from tidal flat sediments.</title>
        <authorList>
            <person name="Kwon K.K."/>
            <person name="Yang S.-H."/>
        </authorList>
    </citation>
    <scope>NUCLEOTIDE SEQUENCE</scope>
    <source>
        <strain evidence="1">JCM 19140</strain>
    </source>
</reference>
<dbReference type="EMBL" id="JAOUSF010000004">
    <property type="protein sequence ID" value="MCU9614496.1"/>
    <property type="molecule type" value="Genomic_DNA"/>
</dbReference>
<accession>A0AAE3IW52</accession>
<dbReference type="InterPro" id="IPR007497">
    <property type="entry name" value="SIMPL/DUF541"/>
</dbReference>
<dbReference type="Gene3D" id="3.30.70.2970">
    <property type="entry name" value="Protein of unknown function (DUF541), domain 2"/>
    <property type="match status" value="1"/>
</dbReference>
<sequence>MYSYFRNQLPSQIYARREVNVLSVSGEGKVQTEPNMGFITIGVITENPQLQTAQAENNRISTNVIAAILNLGIARNRIQTVEFRIDNAYDYVEGKQIFRGYEVRHLLEVEVRDIEKIGVIVDAVIAAGANIIYNIRFDTTARKEKYHEALAQAVKDAQKKAGTLARALGVSFALIPFEVTEAQTEIAPIPYQAFTVQKVASTPIQPGTLEIEAVILAKFAY</sequence>
<evidence type="ECO:0000313" key="1">
    <source>
        <dbReference type="EMBL" id="MCU9614496.1"/>
    </source>
</evidence>
<name>A0AAE3IW52_9BACI</name>
<dbReference type="PANTHER" id="PTHR34387">
    <property type="entry name" value="SLR1258 PROTEIN"/>
    <property type="match status" value="1"/>
</dbReference>
<evidence type="ECO:0000313" key="2">
    <source>
        <dbReference type="Proteomes" id="UP001209318"/>
    </source>
</evidence>
<organism evidence="1 2">
    <name type="scientific">Perspicuibacillus lycopersici</name>
    <dbReference type="NCBI Taxonomy" id="1325689"/>
    <lineage>
        <taxon>Bacteria</taxon>
        <taxon>Bacillati</taxon>
        <taxon>Bacillota</taxon>
        <taxon>Bacilli</taxon>
        <taxon>Bacillales</taxon>
        <taxon>Bacillaceae</taxon>
        <taxon>Perspicuibacillus</taxon>
    </lineage>
</organism>
<dbReference type="Pfam" id="PF04402">
    <property type="entry name" value="SIMPL"/>
    <property type="match status" value="1"/>
</dbReference>